<reference evidence="2" key="1">
    <citation type="journal article" date="2019" name="Int. J. Syst. Evol. Microbiol.">
        <title>The Global Catalogue of Microorganisms (GCM) 10K type strain sequencing project: providing services to taxonomists for standard genome sequencing and annotation.</title>
        <authorList>
            <consortium name="The Broad Institute Genomics Platform"/>
            <consortium name="The Broad Institute Genome Sequencing Center for Infectious Disease"/>
            <person name="Wu L."/>
            <person name="Ma J."/>
        </authorList>
    </citation>
    <scope>NUCLEOTIDE SEQUENCE [LARGE SCALE GENOMIC DNA]</scope>
    <source>
        <strain evidence="2">JCM 4087</strain>
    </source>
</reference>
<name>A0ABW1EBQ8_9BACT</name>
<dbReference type="EMBL" id="JBHSPH010000002">
    <property type="protein sequence ID" value="MFC5861784.1"/>
    <property type="molecule type" value="Genomic_DNA"/>
</dbReference>
<gene>
    <name evidence="1" type="ORF">ACFPT7_05730</name>
</gene>
<accession>A0ABW1EBQ8</accession>
<dbReference type="Pfam" id="PF14462">
    <property type="entry name" value="Prok-E2_E"/>
    <property type="match status" value="1"/>
</dbReference>
<proteinExistence type="predicted"/>
<evidence type="ECO:0000313" key="1">
    <source>
        <dbReference type="EMBL" id="MFC5861784.1"/>
    </source>
</evidence>
<dbReference type="InterPro" id="IPR025701">
    <property type="entry name" value="UBQ-conjugat_E2_E"/>
</dbReference>
<comment type="caution">
    <text evidence="1">The sequence shown here is derived from an EMBL/GenBank/DDBJ whole genome shotgun (WGS) entry which is preliminary data.</text>
</comment>
<evidence type="ECO:0000313" key="2">
    <source>
        <dbReference type="Proteomes" id="UP001596091"/>
    </source>
</evidence>
<dbReference type="Proteomes" id="UP001596091">
    <property type="component" value="Unassembled WGS sequence"/>
</dbReference>
<keyword evidence="2" id="KW-1185">Reference proteome</keyword>
<organism evidence="1 2">
    <name type="scientific">Acidicapsa dinghuensis</name>
    <dbReference type="NCBI Taxonomy" id="2218256"/>
    <lineage>
        <taxon>Bacteria</taxon>
        <taxon>Pseudomonadati</taxon>
        <taxon>Acidobacteriota</taxon>
        <taxon>Terriglobia</taxon>
        <taxon>Terriglobales</taxon>
        <taxon>Acidobacteriaceae</taxon>
        <taxon>Acidicapsa</taxon>
    </lineage>
</organism>
<dbReference type="RefSeq" id="WP_263337414.1">
    <property type="nucleotide sequence ID" value="NZ_JAGSYH010000004.1"/>
</dbReference>
<sequence>MLPQSDIDALTARSLEHAVSTAGGITCIVIRNYPIPPGLNCRVADLLLRLSAGYPDVPPDMWWFSPAIGRPDGRLIAATQQIESHLGRQWQRWSRHLPAGAWKSGIDSLESYLALVKRELESAANLRAA</sequence>
<protein>
    <submittedName>
        <fullName evidence="1">E2/UBC family protein</fullName>
    </submittedName>
</protein>